<protein>
    <submittedName>
        <fullName evidence="1">DUF4279 domain-containing protein</fullName>
    </submittedName>
</protein>
<dbReference type="Pfam" id="PF14106">
    <property type="entry name" value="DUF4279"/>
    <property type="match status" value="1"/>
</dbReference>
<evidence type="ECO:0000313" key="2">
    <source>
        <dbReference type="Proteomes" id="UP000676409"/>
    </source>
</evidence>
<keyword evidence="2" id="KW-1185">Reference proteome</keyword>
<gene>
    <name evidence="1" type="ORF">KCG34_24650</name>
</gene>
<name>A0A975G0B3_9CAUL</name>
<dbReference type="AlphaFoldDB" id="A0A975G0B3"/>
<dbReference type="RefSeq" id="WP_211938229.1">
    <property type="nucleotide sequence ID" value="NZ_CP073078.1"/>
</dbReference>
<dbReference type="InterPro" id="IPR025459">
    <property type="entry name" value="DUF4279"/>
</dbReference>
<dbReference type="EMBL" id="CP073078">
    <property type="protein sequence ID" value="QUD88178.1"/>
    <property type="molecule type" value="Genomic_DNA"/>
</dbReference>
<accession>A0A975G0B3</accession>
<organism evidence="1 2">
    <name type="scientific">Phenylobacterium montanum</name>
    <dbReference type="NCBI Taxonomy" id="2823693"/>
    <lineage>
        <taxon>Bacteria</taxon>
        <taxon>Pseudomonadati</taxon>
        <taxon>Pseudomonadota</taxon>
        <taxon>Alphaproteobacteria</taxon>
        <taxon>Caulobacterales</taxon>
        <taxon>Caulobacteraceae</taxon>
        <taxon>Phenylobacterium</taxon>
    </lineage>
</organism>
<evidence type="ECO:0000313" key="1">
    <source>
        <dbReference type="EMBL" id="QUD88178.1"/>
    </source>
</evidence>
<dbReference type="Proteomes" id="UP000676409">
    <property type="component" value="Chromosome"/>
</dbReference>
<proteinExistence type="predicted"/>
<reference evidence="1" key="1">
    <citation type="submission" date="2021-04" db="EMBL/GenBank/DDBJ databases">
        <title>The complete genome sequence of Caulobacter sp. S6.</title>
        <authorList>
            <person name="Tang Y."/>
            <person name="Ouyang W."/>
            <person name="Liu Q."/>
            <person name="Huang B."/>
            <person name="Guo Z."/>
            <person name="Lei P."/>
        </authorList>
    </citation>
    <scope>NUCLEOTIDE SEQUENCE</scope>
    <source>
        <strain evidence="1">S6</strain>
    </source>
</reference>
<dbReference type="KEGG" id="caul:KCG34_24650"/>
<sequence>MLTLTIARFDVDPDAVTDILGLAPTSVARRGEPRPSGRLHDCNMWHLELHADPLVDGREHANAITTLIGQLKGREHLFAELAKTVRPASVSIYGGFYVSDEQQGVWLDPDQMAILAACGIGWGLDLFEATMLS</sequence>